<proteinExistence type="predicted"/>
<reference evidence="3" key="1">
    <citation type="submission" date="2016-06" db="UniProtKB">
        <authorList>
            <consortium name="WormBaseParasite"/>
        </authorList>
    </citation>
    <scope>IDENTIFICATION</scope>
</reference>
<accession>A0A183AML7</accession>
<name>A0A183AML7_9TREM</name>
<keyword evidence="2" id="KW-1185">Reference proteome</keyword>
<dbReference type="EMBL" id="UZAN01045658">
    <property type="protein sequence ID" value="VDP82988.1"/>
    <property type="molecule type" value="Genomic_DNA"/>
</dbReference>
<dbReference type="PANTHER" id="PTHR43327:SF10">
    <property type="entry name" value="STOMATIN-LIKE PROTEIN 2, MITOCHONDRIAL"/>
    <property type="match status" value="1"/>
</dbReference>
<evidence type="ECO:0000313" key="2">
    <source>
        <dbReference type="Proteomes" id="UP000272942"/>
    </source>
</evidence>
<gene>
    <name evidence="1" type="ORF">ECPE_LOCUS8202</name>
</gene>
<dbReference type="OrthoDB" id="434619at2759"/>
<dbReference type="Gene3D" id="3.30.479.30">
    <property type="entry name" value="Band 7 domain"/>
    <property type="match status" value="1"/>
</dbReference>
<dbReference type="InterPro" id="IPR050710">
    <property type="entry name" value="Band7/mec-2_domain"/>
</dbReference>
<dbReference type="GO" id="GO:0005739">
    <property type="term" value="C:mitochondrion"/>
    <property type="evidence" value="ECO:0007669"/>
    <property type="project" value="TreeGrafter"/>
</dbReference>
<evidence type="ECO:0000313" key="1">
    <source>
        <dbReference type="EMBL" id="VDP82988.1"/>
    </source>
</evidence>
<dbReference type="InterPro" id="IPR036013">
    <property type="entry name" value="Band_7/SPFH_dom_sf"/>
</dbReference>
<dbReference type="SUPFAM" id="SSF117892">
    <property type="entry name" value="Band 7/SPFH domain"/>
    <property type="match status" value="1"/>
</dbReference>
<dbReference type="WBParaSite" id="ECPE_0000822401-mRNA-1">
    <property type="protein sequence ID" value="ECPE_0000822401-mRNA-1"/>
    <property type="gene ID" value="ECPE_0000822401"/>
</dbReference>
<evidence type="ECO:0000313" key="3">
    <source>
        <dbReference type="WBParaSite" id="ECPE_0000822401-mRNA-1"/>
    </source>
</evidence>
<reference evidence="1 2" key="2">
    <citation type="submission" date="2018-11" db="EMBL/GenBank/DDBJ databases">
        <authorList>
            <consortium name="Pathogen Informatics"/>
        </authorList>
    </citation>
    <scope>NUCLEOTIDE SEQUENCE [LARGE SCALE GENOMIC DNA]</scope>
    <source>
        <strain evidence="1 2">Egypt</strain>
    </source>
</reference>
<sequence>MRSEIGKINLDNVFKEREALNLQIVHVLGKAAEPWGIECLRYEIRPQREASYYSIYKKLKMREEVGRDLLMKSTLTFHFEALQQKDNSIQPKSS</sequence>
<dbReference type="Proteomes" id="UP000272942">
    <property type="component" value="Unassembled WGS sequence"/>
</dbReference>
<dbReference type="PANTHER" id="PTHR43327">
    <property type="entry name" value="STOMATIN-LIKE PROTEIN 2, MITOCHONDRIAL"/>
    <property type="match status" value="1"/>
</dbReference>
<dbReference type="AlphaFoldDB" id="A0A183AML7"/>
<organism evidence="3">
    <name type="scientific">Echinostoma caproni</name>
    <dbReference type="NCBI Taxonomy" id="27848"/>
    <lineage>
        <taxon>Eukaryota</taxon>
        <taxon>Metazoa</taxon>
        <taxon>Spiralia</taxon>
        <taxon>Lophotrochozoa</taxon>
        <taxon>Platyhelminthes</taxon>
        <taxon>Trematoda</taxon>
        <taxon>Digenea</taxon>
        <taxon>Plagiorchiida</taxon>
        <taxon>Echinostomata</taxon>
        <taxon>Echinostomatoidea</taxon>
        <taxon>Echinostomatidae</taxon>
        <taxon>Echinostoma</taxon>
    </lineage>
</organism>
<dbReference type="GO" id="GO:0007005">
    <property type="term" value="P:mitochondrion organization"/>
    <property type="evidence" value="ECO:0007669"/>
    <property type="project" value="TreeGrafter"/>
</dbReference>
<protein>
    <submittedName>
        <fullName evidence="3">PHB domain-containing protein</fullName>
    </submittedName>
</protein>